<feature type="domain" description="HTH luxR-type" evidence="5">
    <location>
        <begin position="176"/>
        <end position="241"/>
    </location>
</feature>
<gene>
    <name evidence="6" type="ORF">EV378_5358</name>
</gene>
<dbReference type="PRINTS" id="PR00038">
    <property type="entry name" value="HTHLUXR"/>
</dbReference>
<dbReference type="EMBL" id="SMFZ01000002">
    <property type="protein sequence ID" value="TCK21376.1"/>
    <property type="molecule type" value="Genomic_DNA"/>
</dbReference>
<organism evidence="6 7">
    <name type="scientific">Pseudonocardia endophytica</name>
    <dbReference type="NCBI Taxonomy" id="401976"/>
    <lineage>
        <taxon>Bacteria</taxon>
        <taxon>Bacillati</taxon>
        <taxon>Actinomycetota</taxon>
        <taxon>Actinomycetes</taxon>
        <taxon>Pseudonocardiales</taxon>
        <taxon>Pseudonocardiaceae</taxon>
        <taxon>Pseudonocardia</taxon>
    </lineage>
</organism>
<dbReference type="InterPro" id="IPR039420">
    <property type="entry name" value="WalR-like"/>
</dbReference>
<name>A0A4V2PHN2_PSEEN</name>
<dbReference type="Gene3D" id="1.10.10.10">
    <property type="entry name" value="Winged helix-like DNA-binding domain superfamily/Winged helix DNA-binding domain"/>
    <property type="match status" value="1"/>
</dbReference>
<dbReference type="PANTHER" id="PTHR43214">
    <property type="entry name" value="TWO-COMPONENT RESPONSE REGULATOR"/>
    <property type="match status" value="1"/>
</dbReference>
<evidence type="ECO:0000259" key="5">
    <source>
        <dbReference type="PROSITE" id="PS50043"/>
    </source>
</evidence>
<protein>
    <submittedName>
        <fullName evidence="6">GAF domain-containing protein</fullName>
    </submittedName>
</protein>
<sequence length="244" mass="26083">MGVAAGTGVLGRLRALTPVDMAFAASVDVSGSSFVLDRFDGARSGSLRGVRSAVGDGLGGRCIALARPVYVRDYVAARGITHQYDGAVSAEGLRSIIAIPVFDGDVVREVVYAGSRGRSGFGERLVDRTVEIVRRHTDTKPDVRAELRDIAAAVSDPALRRRLEDLVDRVGEQPEPEPPVVALTPREHDVLVEVALGHGNRTVAQRLGLTEQTAKSYLKSAMSKLDSHTRGEAVHRARESGLLP</sequence>
<feature type="compositionally biased region" description="Basic and acidic residues" evidence="4">
    <location>
        <begin position="225"/>
        <end position="244"/>
    </location>
</feature>
<keyword evidence="2" id="KW-0238">DNA-binding</keyword>
<dbReference type="Pfam" id="PF00196">
    <property type="entry name" value="GerE"/>
    <property type="match status" value="1"/>
</dbReference>
<dbReference type="InterPro" id="IPR000792">
    <property type="entry name" value="Tscrpt_reg_LuxR_C"/>
</dbReference>
<dbReference type="SUPFAM" id="SSF55781">
    <property type="entry name" value="GAF domain-like"/>
    <property type="match status" value="1"/>
</dbReference>
<evidence type="ECO:0000256" key="3">
    <source>
        <dbReference type="ARBA" id="ARBA00023163"/>
    </source>
</evidence>
<evidence type="ECO:0000313" key="6">
    <source>
        <dbReference type="EMBL" id="TCK21376.1"/>
    </source>
</evidence>
<evidence type="ECO:0000256" key="2">
    <source>
        <dbReference type="ARBA" id="ARBA00023125"/>
    </source>
</evidence>
<dbReference type="GO" id="GO:0006355">
    <property type="term" value="P:regulation of DNA-templated transcription"/>
    <property type="evidence" value="ECO:0007669"/>
    <property type="project" value="InterPro"/>
</dbReference>
<feature type="region of interest" description="Disordered" evidence="4">
    <location>
        <begin position="222"/>
        <end position="244"/>
    </location>
</feature>
<dbReference type="Proteomes" id="UP000295560">
    <property type="component" value="Unassembled WGS sequence"/>
</dbReference>
<dbReference type="AlphaFoldDB" id="A0A4V2PHN2"/>
<dbReference type="InterPro" id="IPR016032">
    <property type="entry name" value="Sig_transdc_resp-reg_C-effctor"/>
</dbReference>
<dbReference type="RefSeq" id="WP_132430130.1">
    <property type="nucleotide sequence ID" value="NZ_SMFZ01000002.1"/>
</dbReference>
<comment type="caution">
    <text evidence="6">The sequence shown here is derived from an EMBL/GenBank/DDBJ whole genome shotgun (WGS) entry which is preliminary data.</text>
</comment>
<dbReference type="GO" id="GO:0003677">
    <property type="term" value="F:DNA binding"/>
    <property type="evidence" value="ECO:0007669"/>
    <property type="project" value="UniProtKB-KW"/>
</dbReference>
<dbReference type="CDD" id="cd06170">
    <property type="entry name" value="LuxR_C_like"/>
    <property type="match status" value="1"/>
</dbReference>
<accession>A0A4V2PHN2</accession>
<keyword evidence="3" id="KW-0804">Transcription</keyword>
<keyword evidence="7" id="KW-1185">Reference proteome</keyword>
<dbReference type="SMART" id="SM00421">
    <property type="entry name" value="HTH_LUXR"/>
    <property type="match status" value="1"/>
</dbReference>
<evidence type="ECO:0000256" key="4">
    <source>
        <dbReference type="SAM" id="MobiDB-lite"/>
    </source>
</evidence>
<dbReference type="Gene3D" id="3.30.450.40">
    <property type="match status" value="1"/>
</dbReference>
<dbReference type="PROSITE" id="PS50043">
    <property type="entry name" value="HTH_LUXR_2"/>
    <property type="match status" value="1"/>
</dbReference>
<proteinExistence type="predicted"/>
<evidence type="ECO:0000313" key="7">
    <source>
        <dbReference type="Proteomes" id="UP000295560"/>
    </source>
</evidence>
<keyword evidence="1" id="KW-0805">Transcription regulation</keyword>
<reference evidence="6 7" key="1">
    <citation type="submission" date="2019-03" db="EMBL/GenBank/DDBJ databases">
        <title>Sequencing the genomes of 1000 actinobacteria strains.</title>
        <authorList>
            <person name="Klenk H.-P."/>
        </authorList>
    </citation>
    <scope>NUCLEOTIDE SEQUENCE [LARGE SCALE GENOMIC DNA]</scope>
    <source>
        <strain evidence="6 7">DSM 44969</strain>
    </source>
</reference>
<dbReference type="SUPFAM" id="SSF46894">
    <property type="entry name" value="C-terminal effector domain of the bipartite response regulators"/>
    <property type="match status" value="1"/>
</dbReference>
<dbReference type="InterPro" id="IPR036388">
    <property type="entry name" value="WH-like_DNA-bd_sf"/>
</dbReference>
<dbReference type="InterPro" id="IPR029016">
    <property type="entry name" value="GAF-like_dom_sf"/>
</dbReference>
<dbReference type="OrthoDB" id="4069167at2"/>
<evidence type="ECO:0000256" key="1">
    <source>
        <dbReference type="ARBA" id="ARBA00023015"/>
    </source>
</evidence>